<accession>C8WZM0</accession>
<organism evidence="5 7">
    <name type="scientific">Desulfohalobium retbaense (strain ATCC 49708 / DSM 5692 / JCM 16813 / HR100)</name>
    <dbReference type="NCBI Taxonomy" id="485915"/>
    <lineage>
        <taxon>Bacteria</taxon>
        <taxon>Pseudomonadati</taxon>
        <taxon>Thermodesulfobacteriota</taxon>
        <taxon>Desulfovibrionia</taxon>
        <taxon>Desulfovibrionales</taxon>
        <taxon>Desulfohalobiaceae</taxon>
        <taxon>Desulfohalobium</taxon>
    </lineage>
</organism>
<dbReference type="eggNOG" id="COG1139">
    <property type="taxonomic scope" value="Bacteria"/>
</dbReference>
<evidence type="ECO:0000256" key="3">
    <source>
        <dbReference type="ARBA" id="ARBA00023014"/>
    </source>
</evidence>
<keyword evidence="1" id="KW-0479">Metal-binding</keyword>
<keyword evidence="7" id="KW-1185">Reference proteome</keyword>
<dbReference type="InterPro" id="IPR017900">
    <property type="entry name" value="4Fe4S_Fe_S_CS"/>
</dbReference>
<reference evidence="7" key="1">
    <citation type="submission" date="2009-09" db="EMBL/GenBank/DDBJ databases">
        <title>The complete chromosome of Desulfohalobium retbaense DSM 5692.</title>
        <authorList>
            <consortium name="US DOE Joint Genome Institute (JGI-PGF)"/>
            <person name="Lucas S."/>
            <person name="Copeland A."/>
            <person name="Lapidus A."/>
            <person name="Glavina del Rio T."/>
            <person name="Dalin E."/>
            <person name="Tice H."/>
            <person name="Bruce D."/>
            <person name="Goodwin L."/>
            <person name="Pitluck S."/>
            <person name="Kyrpides N."/>
            <person name="Mavromatis K."/>
            <person name="Ivanova N."/>
            <person name="Mikhailova N."/>
            <person name="Munk A.C."/>
            <person name="Brettin T."/>
            <person name="Detter J.C."/>
            <person name="Han C."/>
            <person name="Tapia R."/>
            <person name="Larimer F."/>
            <person name="Land M."/>
            <person name="Hauser L."/>
            <person name="Markowitz V."/>
            <person name="Cheng J.-F."/>
            <person name="Hugenholtz P."/>
            <person name="Woyke T."/>
            <person name="Wu D."/>
            <person name="Spring S."/>
            <person name="Klenk H.-P."/>
            <person name="Eisen J.A."/>
        </authorList>
    </citation>
    <scope>NUCLEOTIDE SEQUENCE [LARGE SCALE GENOMIC DNA]</scope>
    <source>
        <strain evidence="7">DSM 5692</strain>
    </source>
</reference>
<dbReference type="OrthoDB" id="9795302at2"/>
<dbReference type="EMBL" id="CP001734">
    <property type="protein sequence ID" value="ACV67495.1"/>
    <property type="molecule type" value="Genomic_DNA"/>
</dbReference>
<evidence type="ECO:0000313" key="7">
    <source>
        <dbReference type="Proteomes" id="UP000001052"/>
    </source>
</evidence>
<dbReference type="STRING" id="485915.Dret_0193"/>
<dbReference type="HOGENOM" id="CLU_046702_0_0_7"/>
<dbReference type="KEGG" id="drt:Dret_2312"/>
<keyword evidence="3" id="KW-0411">Iron-sulfur</keyword>
<dbReference type="GO" id="GO:0046872">
    <property type="term" value="F:metal ion binding"/>
    <property type="evidence" value="ECO:0007669"/>
    <property type="project" value="UniProtKB-KW"/>
</dbReference>
<evidence type="ECO:0000313" key="6">
    <source>
        <dbReference type="EMBL" id="ACV69596.1"/>
    </source>
</evidence>
<dbReference type="Pfam" id="PF17179">
    <property type="entry name" value="Fer4_22"/>
    <property type="match status" value="1"/>
</dbReference>
<feature type="domain" description="4Fe-4S ferredoxin-type" evidence="4">
    <location>
        <begin position="309"/>
        <end position="339"/>
    </location>
</feature>
<dbReference type="PROSITE" id="PS00198">
    <property type="entry name" value="4FE4S_FER_1"/>
    <property type="match status" value="2"/>
</dbReference>
<reference evidence="5 7" key="2">
    <citation type="journal article" date="2010" name="Stand. Genomic Sci.">
        <title>Complete genome sequence of Desulfohalobium retbaense type strain (HR(100)).</title>
        <authorList>
            <person name="Spring S."/>
            <person name="Nolan M."/>
            <person name="Lapidus A."/>
            <person name="Glavina Del Rio T."/>
            <person name="Copeland A."/>
            <person name="Tice H."/>
            <person name="Cheng J.F."/>
            <person name="Lucas S."/>
            <person name="Land M."/>
            <person name="Chen F."/>
            <person name="Bruce D."/>
            <person name="Goodwin L."/>
            <person name="Pitluck S."/>
            <person name="Ivanova N."/>
            <person name="Mavromatis K."/>
            <person name="Mikhailova N."/>
            <person name="Pati A."/>
            <person name="Chen A."/>
            <person name="Palaniappan K."/>
            <person name="Hauser L."/>
            <person name="Chang Y.J."/>
            <person name="Jeffries C.D."/>
            <person name="Munk C."/>
            <person name="Kiss H."/>
            <person name="Chain P."/>
            <person name="Han C."/>
            <person name="Brettin T."/>
            <person name="Detter J.C."/>
            <person name="Schuler E."/>
            <person name="Goker M."/>
            <person name="Rohde M."/>
            <person name="Bristow J."/>
            <person name="Eisen J.A."/>
            <person name="Markowitz V."/>
            <person name="Hugenholtz P."/>
            <person name="Kyrpides N.C."/>
            <person name="Klenk H.P."/>
        </authorList>
    </citation>
    <scope>NUCLEOTIDE SEQUENCE [LARGE SCALE GENOMIC DNA]</scope>
    <source>
        <strain evidence="5 7">DSM 5692</strain>
    </source>
</reference>
<dbReference type="AlphaFoldDB" id="C8WZM0"/>
<protein>
    <submittedName>
        <fullName evidence="5">Iron-sulfur binding protein</fullName>
    </submittedName>
</protein>
<name>C8WZM0_DESRD</name>
<gene>
    <name evidence="5" type="ordered locus">Dret_0193</name>
    <name evidence="6" type="ordered locus">Dret_2312</name>
</gene>
<evidence type="ECO:0000256" key="1">
    <source>
        <dbReference type="ARBA" id="ARBA00022723"/>
    </source>
</evidence>
<sequence length="349" mass="38534">MGATKFIAAQDLPRWLTELQQTRQVYVPVQDKQSVVFAPFSEQAELVLDRQPTTPPKEVVFPQTEELVHYKYTKREDDPGRNDIEIESRPEAPAAVVVGCRPCGARGFATYDRVYTSDAVCDPFYKSRREQTAFVSIACKRPENSCFCHWTGGGPADTTGSDVLLTEVEGGYVAEACTDTGEALLSSTLFGEAGGKEAAAKTQHEEALAAMGTAPDLSDVPAKLLKLFEDMDFWEAMSAKCIACGACTYLCPTCYCFNITDEGSGYEGRRVRTWDTCMSFLFTLEASMHNPRPTKAHRLRNRVGHKFCYYPDLHEGAIACCGCGRCIKHCPVAVDIREIVLRAKEEANG</sequence>
<feature type="domain" description="4Fe-4S ferredoxin-type" evidence="4">
    <location>
        <begin position="232"/>
        <end position="262"/>
    </location>
</feature>
<dbReference type="RefSeq" id="WP_015750654.1">
    <property type="nucleotide sequence ID" value="NC_013223.1"/>
</dbReference>
<dbReference type="KEGG" id="drt:Dret_0193"/>
<dbReference type="InterPro" id="IPR017896">
    <property type="entry name" value="4Fe4S_Fe-S-bd"/>
</dbReference>
<dbReference type="EMBL" id="CP001734">
    <property type="protein sequence ID" value="ACV69596.1"/>
    <property type="molecule type" value="Genomic_DNA"/>
</dbReference>
<keyword evidence="2" id="KW-0408">Iron</keyword>
<evidence type="ECO:0000259" key="4">
    <source>
        <dbReference type="PROSITE" id="PS51379"/>
    </source>
</evidence>
<dbReference type="PROSITE" id="PS51379">
    <property type="entry name" value="4FE4S_FER_2"/>
    <property type="match status" value="2"/>
</dbReference>
<dbReference type="SUPFAM" id="SSF46548">
    <property type="entry name" value="alpha-helical ferredoxin"/>
    <property type="match status" value="1"/>
</dbReference>
<dbReference type="PANTHER" id="PTHR40447:SF1">
    <property type="entry name" value="ANAEROBIC SULFITE REDUCTASE SUBUNIT A"/>
    <property type="match status" value="1"/>
</dbReference>
<evidence type="ECO:0000256" key="2">
    <source>
        <dbReference type="ARBA" id="ARBA00023004"/>
    </source>
</evidence>
<dbReference type="GO" id="GO:0051536">
    <property type="term" value="F:iron-sulfur cluster binding"/>
    <property type="evidence" value="ECO:0007669"/>
    <property type="project" value="UniProtKB-KW"/>
</dbReference>
<evidence type="ECO:0000313" key="5">
    <source>
        <dbReference type="EMBL" id="ACV67495.1"/>
    </source>
</evidence>
<proteinExistence type="predicted"/>
<dbReference type="PANTHER" id="PTHR40447">
    <property type="entry name" value="ANAEROBIC SULFITE REDUCTASE SUBUNIT A"/>
    <property type="match status" value="1"/>
</dbReference>
<dbReference type="Proteomes" id="UP000001052">
    <property type="component" value="Chromosome"/>
</dbReference>